<dbReference type="InterPro" id="IPR041577">
    <property type="entry name" value="RT_RNaseH_2"/>
</dbReference>
<feature type="region of interest" description="Disordered" evidence="6">
    <location>
        <begin position="269"/>
        <end position="288"/>
    </location>
</feature>
<reference evidence="8" key="3">
    <citation type="submission" date="2006-01" db="EMBL/GenBank/DDBJ databases">
        <authorList>
            <person name="Buell R."/>
        </authorList>
    </citation>
    <scope>NUCLEOTIDE SEQUENCE</scope>
</reference>
<dbReference type="InterPro" id="IPR050951">
    <property type="entry name" value="Retrovirus_Pol_polyprotein"/>
</dbReference>
<feature type="region of interest" description="Disordered" evidence="6">
    <location>
        <begin position="771"/>
        <end position="860"/>
    </location>
</feature>
<dbReference type="Pfam" id="PF00665">
    <property type="entry name" value="rve"/>
    <property type="match status" value="1"/>
</dbReference>
<evidence type="ECO:0000256" key="2">
    <source>
        <dbReference type="ARBA" id="ARBA00022695"/>
    </source>
</evidence>
<dbReference type="Pfam" id="PF00078">
    <property type="entry name" value="RVT_1"/>
    <property type="match status" value="1"/>
</dbReference>
<dbReference type="Pfam" id="PF17921">
    <property type="entry name" value="Integrase_H2C2"/>
    <property type="match status" value="1"/>
</dbReference>
<feature type="compositionally biased region" description="Pro residues" evidence="6">
    <location>
        <begin position="275"/>
        <end position="284"/>
    </location>
</feature>
<dbReference type="Gene3D" id="1.10.340.70">
    <property type="match status" value="1"/>
</dbReference>
<evidence type="ECO:0000256" key="4">
    <source>
        <dbReference type="ARBA" id="ARBA00022759"/>
    </source>
</evidence>
<dbReference type="SUPFAM" id="SSF50630">
    <property type="entry name" value="Acid proteases"/>
    <property type="match status" value="1"/>
</dbReference>
<evidence type="ECO:0000256" key="1">
    <source>
        <dbReference type="ARBA" id="ARBA00022679"/>
    </source>
</evidence>
<dbReference type="SUPFAM" id="SSF53098">
    <property type="entry name" value="Ribonuclease H-like"/>
    <property type="match status" value="1"/>
</dbReference>
<dbReference type="EMBL" id="DP000011">
    <property type="protein sequence ID" value="ABA97964.1"/>
    <property type="molecule type" value="Genomic_DNA"/>
</dbReference>
<name>Q2QSI5_ORYSJ</name>
<keyword evidence="4" id="KW-0378">Hydrolase</keyword>
<protein>
    <submittedName>
        <fullName evidence="8">Retrotransposon protein, putative, unclassified</fullName>
    </submittedName>
</protein>
<dbReference type="CDD" id="cd00303">
    <property type="entry name" value="retropepsin_like"/>
    <property type="match status" value="1"/>
</dbReference>
<reference evidence="8" key="1">
    <citation type="journal article" date="2005" name="BMC Biol.">
        <title>The sequence of rice chromosomes 11 and 12, rich in disease resistance genes and recent gene duplications.</title>
        <authorList>
            <consortium name="The rice chromosomes 11 and 12 sequencing consortia"/>
        </authorList>
    </citation>
    <scope>NUCLEOTIDE SEQUENCE [LARGE SCALE GENOMIC DNA]</scope>
</reference>
<dbReference type="InterPro" id="IPR036397">
    <property type="entry name" value="RNaseH_sf"/>
</dbReference>
<dbReference type="SUPFAM" id="SSF56672">
    <property type="entry name" value="DNA/RNA polymerases"/>
    <property type="match status" value="1"/>
</dbReference>
<dbReference type="InterPro" id="IPR041588">
    <property type="entry name" value="Integrase_H2C2"/>
</dbReference>
<keyword evidence="1" id="KW-0808">Transferase</keyword>
<dbReference type="Gene3D" id="2.40.70.10">
    <property type="entry name" value="Acid Proteases"/>
    <property type="match status" value="1"/>
</dbReference>
<dbReference type="InterPro" id="IPR001584">
    <property type="entry name" value="Integrase_cat-core"/>
</dbReference>
<gene>
    <name evidence="8" type="ordered locus">LOC_Os12g23990</name>
</gene>
<dbReference type="GO" id="GO:0003676">
    <property type="term" value="F:nucleic acid binding"/>
    <property type="evidence" value="ECO:0007669"/>
    <property type="project" value="InterPro"/>
</dbReference>
<feature type="domain" description="Integrase catalytic" evidence="7">
    <location>
        <begin position="1635"/>
        <end position="1795"/>
    </location>
</feature>
<dbReference type="GO" id="GO:0015074">
    <property type="term" value="P:DNA integration"/>
    <property type="evidence" value="ECO:0007669"/>
    <property type="project" value="InterPro"/>
</dbReference>
<proteinExistence type="predicted"/>
<evidence type="ECO:0000256" key="6">
    <source>
        <dbReference type="SAM" id="MobiDB-lite"/>
    </source>
</evidence>
<dbReference type="Gene3D" id="3.30.420.10">
    <property type="entry name" value="Ribonuclease H-like superfamily/Ribonuclease H"/>
    <property type="match status" value="1"/>
</dbReference>
<dbReference type="PROSITE" id="PS50994">
    <property type="entry name" value="INTEGRASE"/>
    <property type="match status" value="1"/>
</dbReference>
<dbReference type="Pfam" id="PF03732">
    <property type="entry name" value="Retrotrans_gag"/>
    <property type="match status" value="1"/>
</dbReference>
<evidence type="ECO:0000256" key="5">
    <source>
        <dbReference type="ARBA" id="ARBA00023268"/>
    </source>
</evidence>
<feature type="compositionally biased region" description="Polar residues" evidence="6">
    <location>
        <begin position="127"/>
        <end position="141"/>
    </location>
</feature>
<dbReference type="Gene3D" id="3.30.70.270">
    <property type="match status" value="2"/>
</dbReference>
<dbReference type="InterPro" id="IPR005162">
    <property type="entry name" value="Retrotrans_gag_dom"/>
</dbReference>
<dbReference type="InterPro" id="IPR012337">
    <property type="entry name" value="RNaseH-like_sf"/>
</dbReference>
<dbReference type="GO" id="GO:0016779">
    <property type="term" value="F:nucleotidyltransferase activity"/>
    <property type="evidence" value="ECO:0007669"/>
    <property type="project" value="UniProtKB-KW"/>
</dbReference>
<dbReference type="InterPro" id="IPR000477">
    <property type="entry name" value="RT_dom"/>
</dbReference>
<organism evidence="8">
    <name type="scientific">Oryza sativa subsp. japonica</name>
    <name type="common">Rice</name>
    <dbReference type="NCBI Taxonomy" id="39947"/>
    <lineage>
        <taxon>Eukaryota</taxon>
        <taxon>Viridiplantae</taxon>
        <taxon>Streptophyta</taxon>
        <taxon>Embryophyta</taxon>
        <taxon>Tracheophyta</taxon>
        <taxon>Spermatophyta</taxon>
        <taxon>Magnoliopsida</taxon>
        <taxon>Liliopsida</taxon>
        <taxon>Poales</taxon>
        <taxon>Poaceae</taxon>
        <taxon>BOP clade</taxon>
        <taxon>Oryzoideae</taxon>
        <taxon>Oryzeae</taxon>
        <taxon>Oryzinae</taxon>
        <taxon>Oryza</taxon>
        <taxon>Oryza sativa</taxon>
    </lineage>
</organism>
<feature type="region of interest" description="Disordered" evidence="6">
    <location>
        <begin position="1"/>
        <end position="23"/>
    </location>
</feature>
<dbReference type="InterPro" id="IPR043128">
    <property type="entry name" value="Rev_trsase/Diguanyl_cyclase"/>
</dbReference>
<sequence>MTKPPSKTAVEPSNTIPVTLDDFEGEERKAMEEYINELTREALMRASTRTRQGVIIKPGPRPKLAPDLVSNDEVTQSIQQQVASTIDSSMIAFKDKLDATFEGKFDEFLRVKFGPLMADYMSKDKASTTANQPSIDQTGSKTDGAAHTAGLTGPDGRSDRDLAVSLTGQTAGQTGYYPGGQTGTQAGPTAPLDAGQTEPWAGQTGAIIPIQGIDPMTNASYLYHLRTFDPPVSTAANNLQVPPHVPNAYNDVARGYPPDTRQGQYNHIVPQTQPIRPPNPPPNQHGPNNMEDIIGEIIRNRFGIETRNRARVYKKPYPDYYDNVSFPRNYRVPEFTKFSGEDGKTTWEHVGQFLAQCGEANSDTFKLHLFSLSLSSNAFTWFTFLPANSIHTWAQLEEKFHDYFYTGETELRLCDLTLVKKKYNEPVIDYIKRFRDVRNRCYSLNIADRDLAGLAFNGLFAPLRERLDGQQFLDVSQLMQRALAQESRVKDNKKLVRSYDKKPNVNVIDYPEASDSEEEGDHDIYVAEWSWTNKNKPFVCSNLMPTPHKDRQSEVKYSFDVAKCDKIFDYLLQEKQIRLPKGHVIPSQEELKRRAYCKWHDSHSHSTNNCNVFRRQVQSATDEGRLKFTDGSKMKLDHDPFLVNTINFNNKKVLIRPEQAESTKGKGVVIGEPRPKMIVPKKPEVGVWKENKSEASTSKAPRKTKVTFDMLLEKYEKQGGWGGPRRPIHERLFSPNNGWFYGKNRANEEKRVGKHIKVEARTSEVITIKVGSHDVPIPSGDEVGESSSKKSEAGISSSQSAGLTRPSGRSDRSHTAGLTRPSGRSDRRPDSGPTDASGRSDRAPNVGLTGASGWSDRWSTSGLTGLQRRFDGRFAKGDVRASSSLRKVNRGHYLPPGTEPNPIWMPKDLTATQKRRLHLLRAQEMREKKAEEQRDKRFNELRPPLFCAMDEAEVAQFSLGPKDAVFEKPDESNHHMKPLYLKGHIDGKPVSTMLVDGGAAMNLMPYSLFKKLGREDDELKKTNMILNGFNGEPTEAKGIFSVELTVGNKTLPTAFFIIDVEEWLQKRVQEYRSTKNDIGETVEDFDEVEKLGKGFTSADPLEEVDIGDGTKPRPTFVNKNMRADYKVKIIELLKEYVDCFAWEYHEMPGLSRELVEHRLPIKPGFRPYKQPPRRFNPLLYDRVKEEIDRLLKAGFIRPCRYAEWVSSIVPVEKKRSGKIRVCIDFRDLNKATPKDEYPMPIADMMINDASGYKVISFLDGNGGYNQIFMAEEDMYKTAFRCPGFVGLFEWVVMTFGLKNTGATYQRAMNLIFHDLLGIVLEIYIDDIVVKSDGMEGHIADLRLAFERMRQYGLKMNLLKCAFGVSAEKFLGFMVHERGVEIDPKKIEKIRDFKAPTCKKEVQKLLGKVNYLRRFISNLAGKIDAFVPILHLKKEADFTWGAKQQEAFDELKRYLSTPPVVRAPKAGKPFRLYIASEDKVIGAVLTQEEDGKEYIITYLSRHLLDAETRHMLQRQILSGRIGKWAYALIEYDLAYEPLKYMKGQIVCDFIVDHHVDIAYEGECLDEDQSKVAMGEVHEGICETHQSAHKMNWLLRRAGFYWPNMVDDCFKYYRGCEACQWFGNAQLAPAAVLNPIIKPWPFRGWALDFIGQIYPSSSKGHRFVLVATDYFTKWAKAVPLKNMTHTEVIDFILKHIIHRFGIPQTLTTDQDASFMSKEVKSFTESYGIKLLSSSPYYAQANGQAESSNKTLLKLVKKKIEEHPKRWHEVLSEALWAHRISKHGATKVTPFELVYGQEAVLLVEVNLGSLRYIKQDDLSSEDYKTLMGDNLDEVIDKKKRVAKAYNKRVKAKLFQVGDLVWKIILPLGTRSKEFGK</sequence>
<feature type="region of interest" description="Disordered" evidence="6">
    <location>
        <begin position="124"/>
        <end position="197"/>
    </location>
</feature>
<accession>Q2QSI5</accession>
<dbReference type="CDD" id="cd01647">
    <property type="entry name" value="RT_LTR"/>
    <property type="match status" value="1"/>
</dbReference>
<keyword evidence="4" id="KW-0255">Endonuclease</keyword>
<evidence type="ECO:0000256" key="3">
    <source>
        <dbReference type="ARBA" id="ARBA00022722"/>
    </source>
</evidence>
<dbReference type="InterPro" id="IPR043502">
    <property type="entry name" value="DNA/RNA_pol_sf"/>
</dbReference>
<evidence type="ECO:0000313" key="8">
    <source>
        <dbReference type="EMBL" id="ABA97964.1"/>
    </source>
</evidence>
<dbReference type="InterPro" id="IPR021109">
    <property type="entry name" value="Peptidase_aspartic_dom_sf"/>
</dbReference>
<dbReference type="PANTHER" id="PTHR37984">
    <property type="entry name" value="PROTEIN CBG26694"/>
    <property type="match status" value="1"/>
</dbReference>
<feature type="compositionally biased region" description="Low complexity" evidence="6">
    <location>
        <begin position="167"/>
        <end position="176"/>
    </location>
</feature>
<keyword evidence="3" id="KW-0540">Nuclease</keyword>
<dbReference type="PANTHER" id="PTHR37984:SF5">
    <property type="entry name" value="PROTEIN NYNRIN-LIKE"/>
    <property type="match status" value="1"/>
</dbReference>
<keyword evidence="5" id="KW-0511">Multifunctional enzyme</keyword>
<dbReference type="Pfam" id="PF17919">
    <property type="entry name" value="RT_RNaseH_2"/>
    <property type="match status" value="1"/>
</dbReference>
<dbReference type="Gene3D" id="3.10.10.10">
    <property type="entry name" value="HIV Type 1 Reverse Transcriptase, subunit A, domain 1"/>
    <property type="match status" value="1"/>
</dbReference>
<reference evidence="8" key="2">
    <citation type="submission" date="2005-04" db="EMBL/GenBank/DDBJ databases">
        <authorList>
            <person name="Buell C.R."/>
            <person name="Wing R.A."/>
            <person name="McCombie W.A."/>
            <person name="Ouyang S."/>
        </authorList>
    </citation>
    <scope>NUCLEOTIDE SEQUENCE</scope>
</reference>
<keyword evidence="2" id="KW-0548">Nucleotidyltransferase</keyword>
<evidence type="ECO:0000259" key="7">
    <source>
        <dbReference type="PROSITE" id="PS50994"/>
    </source>
</evidence>
<feature type="compositionally biased region" description="Low complexity" evidence="6">
    <location>
        <begin position="793"/>
        <end position="802"/>
    </location>
</feature>
<dbReference type="GO" id="GO:0004519">
    <property type="term" value="F:endonuclease activity"/>
    <property type="evidence" value="ECO:0007669"/>
    <property type="project" value="UniProtKB-KW"/>
</dbReference>